<reference evidence="5 6" key="1">
    <citation type="submission" date="2019-10" db="EMBL/GenBank/DDBJ databases">
        <title>Nonomuraea sp. nov., isolated from Phyllanthus amarus.</title>
        <authorList>
            <person name="Klykleung N."/>
            <person name="Tanasupawat S."/>
        </authorList>
    </citation>
    <scope>NUCLEOTIDE SEQUENCE [LARGE SCALE GENOMIC DNA]</scope>
    <source>
        <strain evidence="5 6">PA1-10</strain>
    </source>
</reference>
<dbReference type="OrthoDB" id="9811314at2"/>
<dbReference type="Gene3D" id="3.30.830.10">
    <property type="entry name" value="Metalloenzyme, LuxS/M16 peptidase-like"/>
    <property type="match status" value="2"/>
</dbReference>
<feature type="domain" description="Peptidase M16 N-terminal" evidence="3">
    <location>
        <begin position="6"/>
        <end position="113"/>
    </location>
</feature>
<sequence length="402" mass="43130">MPVMGIGVHYHAGFRADPDGRSGLAHLVEHLMFQGGAGLPHAGYFTRVAEVGGSATASTYQDFTQYCQVVPPDGADRVLALEAERMGGLDITETAFRTQLDVVRDEIRMKTSRPYGGFPWTVLPRLLFRTFPNAHNGYGTPEDLDRITIDECARFHETSYVPANALLTVTGGFEPDRIIELVERHFGALPARAVPAPASLAEPHRTDETRGEHRDPNAPLPAVAVGYRLPDPRAAMQDYLAHMVLSGLLASGATPWLRQPPGHEFAPKVSTSCGFFGPLLAREPDTGLVVVTHPGGLRADDILADLDAALRLLSDTGPDAADVERVAARLAMSHHRSCDALATRTARAGGYELLHGTGELVDDLPRLLHSVTPTGVSHAAKSVLSDARAVVTLTPGENDDVS</sequence>
<organism evidence="5 6">
    <name type="scientific">Nonomuraea phyllanthi</name>
    <dbReference type="NCBI Taxonomy" id="2219224"/>
    <lineage>
        <taxon>Bacteria</taxon>
        <taxon>Bacillati</taxon>
        <taxon>Actinomycetota</taxon>
        <taxon>Actinomycetes</taxon>
        <taxon>Streptosporangiales</taxon>
        <taxon>Streptosporangiaceae</taxon>
        <taxon>Nonomuraea</taxon>
    </lineage>
</organism>
<dbReference type="EMBL" id="VDLX02000001">
    <property type="protein sequence ID" value="KAB8197985.1"/>
    <property type="molecule type" value="Genomic_DNA"/>
</dbReference>
<evidence type="ECO:0000313" key="5">
    <source>
        <dbReference type="EMBL" id="KAB8197985.1"/>
    </source>
</evidence>
<comment type="similarity">
    <text evidence="1">Belongs to the peptidase M16 family.</text>
</comment>
<comment type="caution">
    <text evidence="5">The sequence shown here is derived from an EMBL/GenBank/DDBJ whole genome shotgun (WGS) entry which is preliminary data.</text>
</comment>
<dbReference type="InterPro" id="IPR007863">
    <property type="entry name" value="Peptidase_M16_C"/>
</dbReference>
<gene>
    <name evidence="5" type="ORF">FH608_000780</name>
</gene>
<feature type="region of interest" description="Disordered" evidence="2">
    <location>
        <begin position="198"/>
        <end position="221"/>
    </location>
</feature>
<keyword evidence="6" id="KW-1185">Reference proteome</keyword>
<dbReference type="Pfam" id="PF00675">
    <property type="entry name" value="Peptidase_M16"/>
    <property type="match status" value="1"/>
</dbReference>
<dbReference type="InterPro" id="IPR050361">
    <property type="entry name" value="MPP/UQCRC_Complex"/>
</dbReference>
<feature type="compositionally biased region" description="Basic and acidic residues" evidence="2">
    <location>
        <begin position="202"/>
        <end position="216"/>
    </location>
</feature>
<dbReference type="InterPro" id="IPR011249">
    <property type="entry name" value="Metalloenz_LuxS/M16"/>
</dbReference>
<dbReference type="Pfam" id="PF05193">
    <property type="entry name" value="Peptidase_M16_C"/>
    <property type="match status" value="1"/>
</dbReference>
<evidence type="ECO:0000256" key="2">
    <source>
        <dbReference type="SAM" id="MobiDB-lite"/>
    </source>
</evidence>
<dbReference type="InterPro" id="IPR011765">
    <property type="entry name" value="Pept_M16_N"/>
</dbReference>
<accession>A0A5C4WYK6</accession>
<dbReference type="GO" id="GO:0046872">
    <property type="term" value="F:metal ion binding"/>
    <property type="evidence" value="ECO:0007669"/>
    <property type="project" value="InterPro"/>
</dbReference>
<protein>
    <submittedName>
        <fullName evidence="5">Insulinase family protein</fullName>
    </submittedName>
</protein>
<dbReference type="PANTHER" id="PTHR11851:SF49">
    <property type="entry name" value="MITOCHONDRIAL-PROCESSING PEPTIDASE SUBUNIT ALPHA"/>
    <property type="match status" value="1"/>
</dbReference>
<evidence type="ECO:0000259" key="3">
    <source>
        <dbReference type="Pfam" id="PF00675"/>
    </source>
</evidence>
<evidence type="ECO:0000313" key="6">
    <source>
        <dbReference type="Proteomes" id="UP000312512"/>
    </source>
</evidence>
<evidence type="ECO:0000256" key="1">
    <source>
        <dbReference type="ARBA" id="ARBA00007261"/>
    </source>
</evidence>
<evidence type="ECO:0000259" key="4">
    <source>
        <dbReference type="Pfam" id="PF05193"/>
    </source>
</evidence>
<dbReference type="AlphaFoldDB" id="A0A5C4WYK6"/>
<feature type="domain" description="Peptidase M16 C-terminal" evidence="4">
    <location>
        <begin position="147"/>
        <end position="329"/>
    </location>
</feature>
<dbReference type="PANTHER" id="PTHR11851">
    <property type="entry name" value="METALLOPROTEASE"/>
    <property type="match status" value="1"/>
</dbReference>
<dbReference type="Proteomes" id="UP000312512">
    <property type="component" value="Unassembled WGS sequence"/>
</dbReference>
<dbReference type="SUPFAM" id="SSF63411">
    <property type="entry name" value="LuxS/MPP-like metallohydrolase"/>
    <property type="match status" value="2"/>
</dbReference>
<name>A0A5C4WYK6_9ACTN</name>
<proteinExistence type="inferred from homology"/>